<dbReference type="SUPFAM" id="SSF50370">
    <property type="entry name" value="Ricin B-like lectins"/>
    <property type="match status" value="2"/>
</dbReference>
<keyword evidence="3" id="KW-1185">Reference proteome</keyword>
<dbReference type="OrthoDB" id="4816288at2"/>
<dbReference type="PROSITE" id="PS50231">
    <property type="entry name" value="RICIN_B_LECTIN"/>
    <property type="match status" value="2"/>
</dbReference>
<comment type="caution">
    <text evidence="2">The sequence shown here is derived from an EMBL/GenBank/DDBJ whole genome shotgun (WGS) entry which is preliminary data.</text>
</comment>
<dbReference type="RefSeq" id="WP_130781956.1">
    <property type="nucleotide sequence ID" value="NZ_BIMR01000202.1"/>
</dbReference>
<evidence type="ECO:0000313" key="2">
    <source>
        <dbReference type="EMBL" id="GCE77348.1"/>
    </source>
</evidence>
<dbReference type="EMBL" id="BIMR01000202">
    <property type="protein sequence ID" value="GCE77348.1"/>
    <property type="molecule type" value="Genomic_DNA"/>
</dbReference>
<reference evidence="2 3" key="1">
    <citation type="submission" date="2019-01" db="EMBL/GenBank/DDBJ databases">
        <title>Draft genome sequence of Cellulomonas takizawaensis strain TKZ-21.</title>
        <authorList>
            <person name="Yamamura H."/>
            <person name="Hayashi T."/>
            <person name="Hamada M."/>
            <person name="Serisawa Y."/>
            <person name="Matsuyama K."/>
            <person name="Nakagawa Y."/>
            <person name="Otoguro M."/>
            <person name="Yanagida F."/>
            <person name="Hayakawa M."/>
        </authorList>
    </citation>
    <scope>NUCLEOTIDE SEQUENCE [LARGE SCALE GENOMIC DNA]</scope>
    <source>
        <strain evidence="2 3">NBRC12680</strain>
    </source>
</reference>
<accession>A0A402DTC9</accession>
<protein>
    <recommendedName>
        <fullName evidence="4">Ricin B lectin domain-containing protein</fullName>
    </recommendedName>
</protein>
<dbReference type="AlphaFoldDB" id="A0A402DTC9"/>
<evidence type="ECO:0008006" key="4">
    <source>
        <dbReference type="Google" id="ProtNLM"/>
    </source>
</evidence>
<gene>
    <name evidence="2" type="ORF">CBZ_24040</name>
</gene>
<dbReference type="Proteomes" id="UP000289954">
    <property type="component" value="Unassembled WGS sequence"/>
</dbReference>
<sequence length="520" mass="56026">MRWIRTRLDEARRDGQESGVAMLSAIMVILIMTTLSVLVLGLVLSQTMPTQFARKNTQTIYAAEAGIETALGALRTAQGSPDFVGAVYGDIRKLPCTMAGTVAAPGGELAYSVTVRYYRDNPAGQNETWLNSKKLSCVPGNGTTLQPLFAYITSTGDAPSGSAVADDEGVRTMSSIYRFNTTSTNVIGGRIYSYETKYCLRADGTTAGSSISYVDVASCGVDDDHELWVWDTDYRIKLALSTLPGSGPPLCITGPSTNTSTVTLARLQTCAATTGTSRWNQLWSWEAGARWKGENTDITNYGSFCLRAQTDSGTSPKNSKLYTGACADKAEWGSFNPDPAVGAGAAGPSTSQVVNFLEFGRCFDVTWAAVTHPHMIIYPCKQDPSGGSKLDWNHKWFYTEPTGGNGSVETTIYVRRNNSDADKWCLKAASTTTYPTLATCNASDPQQKWIRSADTGNYQTSYTFVPKSNATRCIGLGDKFEGAWSKMVLTDCTGGLDQKWNAPPENVSASVGNYLESRGG</sequence>
<feature type="transmembrane region" description="Helical" evidence="1">
    <location>
        <begin position="20"/>
        <end position="44"/>
    </location>
</feature>
<evidence type="ECO:0000256" key="1">
    <source>
        <dbReference type="SAM" id="Phobius"/>
    </source>
</evidence>
<dbReference type="Gene3D" id="2.80.10.50">
    <property type="match status" value="2"/>
</dbReference>
<evidence type="ECO:0000313" key="3">
    <source>
        <dbReference type="Proteomes" id="UP000289954"/>
    </source>
</evidence>
<keyword evidence="1" id="KW-0812">Transmembrane</keyword>
<proteinExistence type="predicted"/>
<keyword evidence="1" id="KW-0472">Membrane</keyword>
<dbReference type="InterPro" id="IPR035992">
    <property type="entry name" value="Ricin_B-like_lectins"/>
</dbReference>
<organism evidence="2 3">
    <name type="scientific">Cellulomonas biazotea</name>
    <dbReference type="NCBI Taxonomy" id="1709"/>
    <lineage>
        <taxon>Bacteria</taxon>
        <taxon>Bacillati</taxon>
        <taxon>Actinomycetota</taxon>
        <taxon>Actinomycetes</taxon>
        <taxon>Micrococcales</taxon>
        <taxon>Cellulomonadaceae</taxon>
        <taxon>Cellulomonas</taxon>
    </lineage>
</organism>
<name>A0A402DTC9_9CELL</name>
<keyword evidence="1" id="KW-1133">Transmembrane helix</keyword>